<feature type="transmembrane region" description="Helical" evidence="1">
    <location>
        <begin position="49"/>
        <end position="77"/>
    </location>
</feature>
<sequence>MSWAVQIVVNAVVLLIISHFFAGFEVSGIATALLASFILALVNVIVKPILIVLTLPITILSLGLFLFVINAITLWITSLMMGSNFIIDGFGMAIVSAIIFAVLSALIHSTIVDPVSKR</sequence>
<evidence type="ECO:0000313" key="3">
    <source>
        <dbReference type="Proteomes" id="UP000784880"/>
    </source>
</evidence>
<dbReference type="Pfam" id="PF04020">
    <property type="entry name" value="Phage_holin_4_2"/>
    <property type="match status" value="1"/>
</dbReference>
<dbReference type="RefSeq" id="WP_217066950.1">
    <property type="nucleotide sequence ID" value="NZ_JAHQCS010000110.1"/>
</dbReference>
<dbReference type="PANTHER" id="PTHR37309">
    <property type="entry name" value="SLR0284 PROTEIN"/>
    <property type="match status" value="1"/>
</dbReference>
<reference evidence="2 3" key="1">
    <citation type="submission" date="2021-06" db="EMBL/GenBank/DDBJ databases">
        <title>Bacillus sp. RD4P76, an endophyte from a halophyte.</title>
        <authorList>
            <person name="Sun J.-Q."/>
        </authorList>
    </citation>
    <scope>NUCLEOTIDE SEQUENCE [LARGE SCALE GENOMIC DNA]</scope>
    <source>
        <strain evidence="2 3">CGMCC 1.15917</strain>
    </source>
</reference>
<keyword evidence="1" id="KW-1133">Transmembrane helix</keyword>
<feature type="transmembrane region" description="Helical" evidence="1">
    <location>
        <begin position="89"/>
        <end position="112"/>
    </location>
</feature>
<dbReference type="EMBL" id="JAHQCS010000110">
    <property type="protein sequence ID" value="MBU9712776.1"/>
    <property type="molecule type" value="Genomic_DNA"/>
</dbReference>
<dbReference type="InterPro" id="IPR007165">
    <property type="entry name" value="Phage_holin_4_2"/>
</dbReference>
<dbReference type="PANTHER" id="PTHR37309:SF1">
    <property type="entry name" value="SLR0284 PROTEIN"/>
    <property type="match status" value="1"/>
</dbReference>
<evidence type="ECO:0000313" key="2">
    <source>
        <dbReference type="EMBL" id="MBU9712776.1"/>
    </source>
</evidence>
<feature type="transmembrane region" description="Helical" evidence="1">
    <location>
        <begin position="12"/>
        <end position="42"/>
    </location>
</feature>
<name>A0ABS6JGM0_9BACI</name>
<keyword evidence="1" id="KW-0812">Transmembrane</keyword>
<gene>
    <name evidence="2" type="ORF">KS419_13680</name>
</gene>
<accession>A0ABS6JGM0</accession>
<organism evidence="2 3">
    <name type="scientific">Evansella tamaricis</name>
    <dbReference type="NCBI Taxonomy" id="2069301"/>
    <lineage>
        <taxon>Bacteria</taxon>
        <taxon>Bacillati</taxon>
        <taxon>Bacillota</taxon>
        <taxon>Bacilli</taxon>
        <taxon>Bacillales</taxon>
        <taxon>Bacillaceae</taxon>
        <taxon>Evansella</taxon>
    </lineage>
</organism>
<keyword evidence="1" id="KW-0472">Membrane</keyword>
<evidence type="ECO:0000256" key="1">
    <source>
        <dbReference type="SAM" id="Phobius"/>
    </source>
</evidence>
<proteinExistence type="predicted"/>
<protein>
    <submittedName>
        <fullName evidence="2">Phage holin family protein</fullName>
    </submittedName>
</protein>
<dbReference type="Proteomes" id="UP000784880">
    <property type="component" value="Unassembled WGS sequence"/>
</dbReference>
<comment type="caution">
    <text evidence="2">The sequence shown here is derived from an EMBL/GenBank/DDBJ whole genome shotgun (WGS) entry which is preliminary data.</text>
</comment>
<keyword evidence="3" id="KW-1185">Reference proteome</keyword>